<dbReference type="InterPro" id="IPR019489">
    <property type="entry name" value="Clp_ATPase_C"/>
</dbReference>
<evidence type="ECO:0000313" key="12">
    <source>
        <dbReference type="Proteomes" id="UP000054408"/>
    </source>
</evidence>
<reference evidence="11 12" key="1">
    <citation type="submission" date="2010-05" db="EMBL/GenBank/DDBJ databases">
        <title>The Genome Sequence of Thecamonas trahens ATCC 50062.</title>
        <authorList>
            <consortium name="The Broad Institute Genome Sequencing Platform"/>
            <person name="Russ C."/>
            <person name="Cuomo C."/>
            <person name="Shea T."/>
            <person name="Young S.K."/>
            <person name="Zeng Q."/>
            <person name="Koehrsen M."/>
            <person name="Haas B."/>
            <person name="Borodovsky M."/>
            <person name="Guigo R."/>
            <person name="Alvarado L."/>
            <person name="Berlin A."/>
            <person name="Bochicchio J."/>
            <person name="Borenstein D."/>
            <person name="Chapman S."/>
            <person name="Chen Z."/>
            <person name="Freedman E."/>
            <person name="Gellesch M."/>
            <person name="Goldberg J."/>
            <person name="Griggs A."/>
            <person name="Gujja S."/>
            <person name="Heilman E."/>
            <person name="Heiman D."/>
            <person name="Hepburn T."/>
            <person name="Howarth C."/>
            <person name="Jen D."/>
            <person name="Larson L."/>
            <person name="Mehta T."/>
            <person name="Park D."/>
            <person name="Pearson M."/>
            <person name="Roberts A."/>
            <person name="Saif S."/>
            <person name="Shenoy N."/>
            <person name="Sisk P."/>
            <person name="Stolte C."/>
            <person name="Sykes S."/>
            <person name="Thomson T."/>
            <person name="Walk T."/>
            <person name="White J."/>
            <person name="Yandava C."/>
            <person name="Burger G."/>
            <person name="Gray M.W."/>
            <person name="Holland P.W.H."/>
            <person name="King N."/>
            <person name="Lang F.B.F."/>
            <person name="Roger A.J."/>
            <person name="Ruiz-Trillo I."/>
            <person name="Lander E."/>
            <person name="Nusbaum C."/>
        </authorList>
    </citation>
    <scope>NUCLEOTIDE SEQUENCE [LARGE SCALE GENOMIC DNA]</scope>
    <source>
        <strain evidence="11 12">ATCC 50062</strain>
    </source>
</reference>
<evidence type="ECO:0000256" key="1">
    <source>
        <dbReference type="ARBA" id="ARBA00008675"/>
    </source>
</evidence>
<dbReference type="InterPro" id="IPR027417">
    <property type="entry name" value="P-loop_NTPase"/>
</dbReference>
<dbReference type="RefSeq" id="XP_013757397.1">
    <property type="nucleotide sequence ID" value="XM_013901943.1"/>
</dbReference>
<evidence type="ECO:0000313" key="11">
    <source>
        <dbReference type="EMBL" id="KNC49918.1"/>
    </source>
</evidence>
<evidence type="ECO:0000256" key="6">
    <source>
        <dbReference type="PROSITE-ProRule" id="PRU01251"/>
    </source>
</evidence>
<protein>
    <submittedName>
        <fullName evidence="11">Heat shock protein 101</fullName>
    </submittedName>
</protein>
<dbReference type="InterPro" id="IPR004176">
    <property type="entry name" value="Clp_R_N"/>
</dbReference>
<dbReference type="InterPro" id="IPR036628">
    <property type="entry name" value="Clp_N_dom_sf"/>
</dbReference>
<keyword evidence="4 7" id="KW-0067">ATP-binding</keyword>
<name>A0A0L0DF23_THETB</name>
<sequence length="943" mass="103110">MASMNPNEFTNYVKETINKAGELATKHGNPSVTPIHMAHVMFTDPDSVAAQACKKLNVPCNANAPLVHKLREAVEAINSQSPAPENPGLSRLAIEALQAASEAMKQRRDSFLAGDALLHGLMTNSKVSSVWTSTTGKSVDDLKRTLDEMRGSARADSANAEGSMDALSKYGIDLTEQAREGKLDPVIGRDEEIRRVVRILARRTKNNPVLIGEPGTGKTAIAEGLAQRIVNGDVPQSLLCTIIALDMGSLVAGAKYRGEFEERLKAVLKEVTDADGEIILFIDEIHTVMGAGKTDGAMDAANLLKPLLARGKLRCIGATTLDEYRQHIEKDSAFERRFQPVYVNEPSVPDTISILRGLRESYQAHHGVKILDAALVSAAKLSSRYITNRFLPDKAIDLVDEACAAKRVALDSQPPAIDSLTRKKLQLQVEATALKSEKGKDAKKRLERVQAELQEIETELAPLMETYMREKGRIDEIRRLKAKVQELERKIAIAERNSDLATAADLKFYALPDLVQRLKVMEGGEEGAASTSQSSISLDDDEDDGSKGMLSQIVGPHDIASVIARWTDIPAEELSANENDKLARMPEVLAERVVGQRQAVKAVAHAIQRSRVGLSRPSAPMGSFLMLGPTGVGKTELAKALAGELFNDDKHIVRIDMSEFSEKHSVARLIGAPPGYVGYESGGVLTEAVRRRPYNVVLFDEVEKAHPSIFNVLLQVLDDGRLTDGQGRTVDFSNTVIILTSNLGAEALLQWHASRDPAEELRALSSSSGKSTKARKNLRGGKVVVESDDDDIDDLAECSCSPKIPNEVRDAIMAKVKAHFRPEFLNRLDDIVIFSPLDAGDLSHILRLQMAKLAQRFADRDIVLHIDEPAARFVIAKAYSPVYGARPLRRFLERRIVTALANKMLRNELPNHSAVMISHDASSDNLSFVVRALGADEATAMRH</sequence>
<dbReference type="GeneID" id="25565438"/>
<dbReference type="GO" id="GO:0005737">
    <property type="term" value="C:cytoplasm"/>
    <property type="evidence" value="ECO:0007669"/>
    <property type="project" value="TreeGrafter"/>
</dbReference>
<dbReference type="InterPro" id="IPR050130">
    <property type="entry name" value="ClpA_ClpB"/>
</dbReference>
<keyword evidence="5 7" id="KW-0143">Chaperone</keyword>
<evidence type="ECO:0000256" key="3">
    <source>
        <dbReference type="ARBA" id="ARBA00022741"/>
    </source>
</evidence>
<dbReference type="InterPro" id="IPR028299">
    <property type="entry name" value="ClpA/B_CS2"/>
</dbReference>
<dbReference type="GO" id="GO:0016887">
    <property type="term" value="F:ATP hydrolysis activity"/>
    <property type="evidence" value="ECO:0007669"/>
    <property type="project" value="InterPro"/>
</dbReference>
<keyword evidence="8" id="KW-0175">Coiled coil</keyword>
<accession>A0A0L0DF23</accession>
<dbReference type="Pfam" id="PF07724">
    <property type="entry name" value="AAA_2"/>
    <property type="match status" value="1"/>
</dbReference>
<feature type="region of interest" description="Disordered" evidence="9">
    <location>
        <begin position="524"/>
        <end position="551"/>
    </location>
</feature>
<dbReference type="SMART" id="SM01086">
    <property type="entry name" value="ClpB_D2-small"/>
    <property type="match status" value="1"/>
</dbReference>
<evidence type="ECO:0000256" key="7">
    <source>
        <dbReference type="RuleBase" id="RU004432"/>
    </source>
</evidence>
<dbReference type="Gene3D" id="1.10.1780.10">
    <property type="entry name" value="Clp, N-terminal domain"/>
    <property type="match status" value="1"/>
</dbReference>
<dbReference type="PANTHER" id="PTHR11638:SF18">
    <property type="entry name" value="HEAT SHOCK PROTEIN 104"/>
    <property type="match status" value="1"/>
</dbReference>
<evidence type="ECO:0000256" key="5">
    <source>
        <dbReference type="ARBA" id="ARBA00023186"/>
    </source>
</evidence>
<evidence type="ECO:0000256" key="2">
    <source>
        <dbReference type="ARBA" id="ARBA00022737"/>
    </source>
</evidence>
<evidence type="ECO:0000256" key="8">
    <source>
        <dbReference type="SAM" id="Coils"/>
    </source>
</evidence>
<dbReference type="Gene3D" id="1.10.8.60">
    <property type="match status" value="1"/>
</dbReference>
<keyword evidence="2 6" id="KW-0677">Repeat</keyword>
<dbReference type="OMA" id="RMEDEWQ"/>
<comment type="similarity">
    <text evidence="1 7">Belongs to the ClpA/ClpB family.</text>
</comment>
<dbReference type="FunFam" id="3.40.50.300:FF:000010">
    <property type="entry name" value="Chaperone clpB 1, putative"/>
    <property type="match status" value="1"/>
</dbReference>
<keyword evidence="12" id="KW-1185">Reference proteome</keyword>
<dbReference type="PROSITE" id="PS00871">
    <property type="entry name" value="CLPAB_2"/>
    <property type="match status" value="1"/>
</dbReference>
<evidence type="ECO:0000259" key="10">
    <source>
        <dbReference type="PROSITE" id="PS51903"/>
    </source>
</evidence>
<dbReference type="SMART" id="SM00382">
    <property type="entry name" value="AAA"/>
    <property type="match status" value="2"/>
</dbReference>
<dbReference type="EMBL" id="GL349458">
    <property type="protein sequence ID" value="KNC49918.1"/>
    <property type="molecule type" value="Genomic_DNA"/>
</dbReference>
<dbReference type="CDD" id="cd00009">
    <property type="entry name" value="AAA"/>
    <property type="match status" value="1"/>
</dbReference>
<feature type="domain" description="Clp R" evidence="10">
    <location>
        <begin position="6"/>
        <end position="152"/>
    </location>
</feature>
<dbReference type="Pfam" id="PF02861">
    <property type="entry name" value="Clp_N"/>
    <property type="match status" value="1"/>
</dbReference>
<dbReference type="InterPro" id="IPR018368">
    <property type="entry name" value="ClpA/B_CS1"/>
</dbReference>
<evidence type="ECO:0000256" key="4">
    <source>
        <dbReference type="ARBA" id="ARBA00022840"/>
    </source>
</evidence>
<dbReference type="Proteomes" id="UP000054408">
    <property type="component" value="Unassembled WGS sequence"/>
</dbReference>
<keyword evidence="11" id="KW-0346">Stress response</keyword>
<gene>
    <name evidence="11" type="ORF">AMSG_06222</name>
</gene>
<evidence type="ECO:0000256" key="9">
    <source>
        <dbReference type="SAM" id="MobiDB-lite"/>
    </source>
</evidence>
<dbReference type="FunFam" id="3.40.50.300:FF:000120">
    <property type="entry name" value="ATP-dependent chaperone ClpB"/>
    <property type="match status" value="1"/>
</dbReference>
<proteinExistence type="inferred from homology"/>
<dbReference type="Pfam" id="PF17871">
    <property type="entry name" value="AAA_lid_9"/>
    <property type="match status" value="1"/>
</dbReference>
<dbReference type="InterPro" id="IPR001270">
    <property type="entry name" value="ClpA/B"/>
</dbReference>
<dbReference type="AlphaFoldDB" id="A0A0L0DF23"/>
<dbReference type="STRING" id="461836.A0A0L0DF23"/>
<dbReference type="PROSITE" id="PS51903">
    <property type="entry name" value="CLP_R"/>
    <property type="match status" value="1"/>
</dbReference>
<dbReference type="SUPFAM" id="SSF52540">
    <property type="entry name" value="P-loop containing nucleoside triphosphate hydrolases"/>
    <property type="match status" value="2"/>
</dbReference>
<dbReference type="Gene3D" id="3.40.50.300">
    <property type="entry name" value="P-loop containing nucleotide triphosphate hydrolases"/>
    <property type="match status" value="3"/>
</dbReference>
<dbReference type="InterPro" id="IPR003593">
    <property type="entry name" value="AAA+_ATPase"/>
</dbReference>
<dbReference type="Pfam" id="PF10431">
    <property type="entry name" value="ClpB_D2-small"/>
    <property type="match status" value="1"/>
</dbReference>
<dbReference type="PANTHER" id="PTHR11638">
    <property type="entry name" value="ATP-DEPENDENT CLP PROTEASE"/>
    <property type="match status" value="1"/>
</dbReference>
<dbReference type="InterPro" id="IPR041546">
    <property type="entry name" value="ClpA/ClpB_AAA_lid"/>
</dbReference>
<dbReference type="PRINTS" id="PR00300">
    <property type="entry name" value="CLPPROTEASEA"/>
</dbReference>
<dbReference type="Pfam" id="PF00004">
    <property type="entry name" value="AAA"/>
    <property type="match status" value="1"/>
</dbReference>
<dbReference type="OrthoDB" id="47330at2759"/>
<organism evidence="11 12">
    <name type="scientific">Thecamonas trahens ATCC 50062</name>
    <dbReference type="NCBI Taxonomy" id="461836"/>
    <lineage>
        <taxon>Eukaryota</taxon>
        <taxon>Apusozoa</taxon>
        <taxon>Apusomonadida</taxon>
        <taxon>Apusomonadidae</taxon>
        <taxon>Thecamonas</taxon>
    </lineage>
</organism>
<dbReference type="eggNOG" id="KOG1051">
    <property type="taxonomic scope" value="Eukaryota"/>
</dbReference>
<dbReference type="GO" id="GO:0034605">
    <property type="term" value="P:cellular response to heat"/>
    <property type="evidence" value="ECO:0007669"/>
    <property type="project" value="TreeGrafter"/>
</dbReference>
<dbReference type="GO" id="GO:0005524">
    <property type="term" value="F:ATP binding"/>
    <property type="evidence" value="ECO:0007669"/>
    <property type="project" value="UniProtKB-KW"/>
</dbReference>
<dbReference type="CDD" id="cd19499">
    <property type="entry name" value="RecA-like_ClpB_Hsp104-like"/>
    <property type="match status" value="1"/>
</dbReference>
<feature type="coiled-coil region" evidence="8">
    <location>
        <begin position="417"/>
        <end position="504"/>
    </location>
</feature>
<dbReference type="SUPFAM" id="SSF81923">
    <property type="entry name" value="Double Clp-N motif"/>
    <property type="match status" value="1"/>
</dbReference>
<dbReference type="PROSITE" id="PS00870">
    <property type="entry name" value="CLPAB_1"/>
    <property type="match status" value="1"/>
</dbReference>
<keyword evidence="3 7" id="KW-0547">Nucleotide-binding</keyword>
<dbReference type="InterPro" id="IPR003959">
    <property type="entry name" value="ATPase_AAA_core"/>
</dbReference>